<feature type="signal peptide" evidence="1">
    <location>
        <begin position="1"/>
        <end position="22"/>
    </location>
</feature>
<reference evidence="2 3" key="1">
    <citation type="submission" date="2020-08" db="EMBL/GenBank/DDBJ databases">
        <authorList>
            <person name="Hejnol A."/>
        </authorList>
    </citation>
    <scope>NUCLEOTIDE SEQUENCE [LARGE SCALE GENOMIC DNA]</scope>
</reference>
<feature type="chain" id="PRO_5029516525" evidence="1">
    <location>
        <begin position="23"/>
        <end position="299"/>
    </location>
</feature>
<evidence type="ECO:0000256" key="1">
    <source>
        <dbReference type="SAM" id="SignalP"/>
    </source>
</evidence>
<evidence type="ECO:0000313" key="3">
    <source>
        <dbReference type="Proteomes" id="UP000549394"/>
    </source>
</evidence>
<dbReference type="EMBL" id="CAJFCJ010000006">
    <property type="protein sequence ID" value="CAD5116632.1"/>
    <property type="molecule type" value="Genomic_DNA"/>
</dbReference>
<comment type="caution">
    <text evidence="2">The sequence shown here is derived from an EMBL/GenBank/DDBJ whole genome shotgun (WGS) entry which is preliminary data.</text>
</comment>
<sequence length="299" mass="34541">MLNGIFISFLLITVYQINRVSSRTICLRNEHCSSGICNFKSKFNLGICNIGFCDCKEGYYPIIGHLTTDCKRLRLYNESCENDELCSDSKRLACQATKPRKCLCNRKDKWNGQECVPRNPRKLGEKCSDLRDVCIAKKSYCKNGICSCQNYFRHEGDSCRPVRMGDTCFTNKSCQYPSLCVNNKCKCPNGTEVFKDKIIGEDWTEFCKRRKVRITYQNRQLNETCGYLLAENEITIERCQKNSICDYCYGARNEEKSICIRPWNSNHSKTTILPAHQNSRAPLLNSYFTITILSFVFFL</sequence>
<protein>
    <submittedName>
        <fullName evidence="2">DgyrCDS5504</fullName>
    </submittedName>
</protein>
<dbReference type="OrthoDB" id="504708at2759"/>
<dbReference type="AlphaFoldDB" id="A0A7I8VLP5"/>
<gene>
    <name evidence="2" type="ORF">DGYR_LOCUS5237</name>
</gene>
<evidence type="ECO:0000313" key="2">
    <source>
        <dbReference type="EMBL" id="CAD5116632.1"/>
    </source>
</evidence>
<proteinExistence type="predicted"/>
<keyword evidence="1" id="KW-0732">Signal</keyword>
<dbReference type="Proteomes" id="UP000549394">
    <property type="component" value="Unassembled WGS sequence"/>
</dbReference>
<name>A0A7I8VLP5_9ANNE</name>
<organism evidence="2 3">
    <name type="scientific">Dimorphilus gyrociliatus</name>
    <dbReference type="NCBI Taxonomy" id="2664684"/>
    <lineage>
        <taxon>Eukaryota</taxon>
        <taxon>Metazoa</taxon>
        <taxon>Spiralia</taxon>
        <taxon>Lophotrochozoa</taxon>
        <taxon>Annelida</taxon>
        <taxon>Polychaeta</taxon>
        <taxon>Polychaeta incertae sedis</taxon>
        <taxon>Dinophilidae</taxon>
        <taxon>Dimorphilus</taxon>
    </lineage>
</organism>
<keyword evidence="3" id="KW-1185">Reference proteome</keyword>
<accession>A0A7I8VLP5</accession>